<comment type="caution">
    <text evidence="15">The sequence shown here is derived from an EMBL/GenBank/DDBJ whole genome shotgun (WGS) entry which is preliminary data.</text>
</comment>
<dbReference type="GO" id="GO:0015977">
    <property type="term" value="P:carbon fixation"/>
    <property type="evidence" value="ECO:0007669"/>
    <property type="project" value="UniProtKB-KW"/>
</dbReference>
<dbReference type="InterPro" id="IPR015892">
    <property type="entry name" value="Carbonic_anhydrase_CS"/>
</dbReference>
<dbReference type="SUPFAM" id="SSF53056">
    <property type="entry name" value="beta-carbonic anhydrase, cab"/>
    <property type="match status" value="1"/>
</dbReference>
<gene>
    <name evidence="15" type="ORF">IXB50_01605</name>
</gene>
<evidence type="ECO:0000313" key="15">
    <source>
        <dbReference type="EMBL" id="MBT9314118.1"/>
    </source>
</evidence>
<dbReference type="SMART" id="SM00947">
    <property type="entry name" value="Pro_CA"/>
    <property type="match status" value="1"/>
</dbReference>
<evidence type="ECO:0000313" key="16">
    <source>
        <dbReference type="Proteomes" id="UP000717364"/>
    </source>
</evidence>
<dbReference type="PANTHER" id="PTHR11002:SF76">
    <property type="entry name" value="CARBONIC ANHYDRASE"/>
    <property type="match status" value="1"/>
</dbReference>
<keyword evidence="5 13" id="KW-0862">Zinc</keyword>
<evidence type="ECO:0000256" key="12">
    <source>
        <dbReference type="ARBA" id="ARBA00048348"/>
    </source>
</evidence>
<keyword evidence="4 13" id="KW-0479">Metal-binding</keyword>
<dbReference type="RefSeq" id="WP_215607196.1">
    <property type="nucleotide sequence ID" value="NZ_JADOES010000003.1"/>
</dbReference>
<keyword evidence="9" id="KW-1282">Carboxysome</keyword>
<comment type="function">
    <text evidence="14">Reversible hydration of carbon dioxide.</text>
</comment>
<dbReference type="PANTHER" id="PTHR11002">
    <property type="entry name" value="CARBONIC ANHYDRASE"/>
    <property type="match status" value="1"/>
</dbReference>
<comment type="cofactor">
    <cofactor evidence="13">
        <name>Zn(2+)</name>
        <dbReference type="ChEBI" id="CHEBI:29105"/>
    </cofactor>
    <text evidence="13">Binds 1 zinc ion per subunit.</text>
</comment>
<comment type="similarity">
    <text evidence="1 14">Belongs to the beta-class carbonic anhydrase family.</text>
</comment>
<sequence>MKKLMRGLRQFQEDYVPEHKKLMATLAKGQSPNALFITCSDSRVQPELITQAELGELFVIRNAGNIVPPFGATNGGEGATIEYAVKSLDVDHIIVCGHSSCGAMKGLLQIGQLETKMPLVYNWLIHTEATRQLVEDHYSDLDKTEKLDMLVAENVLTQIENLRTYPAVRSMLHSGNLSLHGWIYHINDGSILAYDSERHAFVPPFSDPSKASVNGHNNRPPATYMPGENRLHPSLSERIFKGSY</sequence>
<organism evidence="15 16">
    <name type="scientific">Leptothoe spongobia TAU-MAC 1115</name>
    <dbReference type="NCBI Taxonomy" id="1967444"/>
    <lineage>
        <taxon>Bacteria</taxon>
        <taxon>Bacillati</taxon>
        <taxon>Cyanobacteriota</taxon>
        <taxon>Cyanophyceae</taxon>
        <taxon>Nodosilineales</taxon>
        <taxon>Cymatolegaceae</taxon>
        <taxon>Leptothoe</taxon>
        <taxon>Leptothoe spongobia</taxon>
    </lineage>
</organism>
<evidence type="ECO:0000256" key="3">
    <source>
        <dbReference type="ARBA" id="ARBA00014628"/>
    </source>
</evidence>
<evidence type="ECO:0000256" key="11">
    <source>
        <dbReference type="ARBA" id="ARBA00031969"/>
    </source>
</evidence>
<dbReference type="PROSITE" id="PS00704">
    <property type="entry name" value="PROK_CO2_ANHYDRASE_1"/>
    <property type="match status" value="1"/>
</dbReference>
<evidence type="ECO:0000256" key="2">
    <source>
        <dbReference type="ARBA" id="ARBA00012925"/>
    </source>
</evidence>
<evidence type="ECO:0000256" key="1">
    <source>
        <dbReference type="ARBA" id="ARBA00006217"/>
    </source>
</evidence>
<dbReference type="GO" id="GO:0015976">
    <property type="term" value="P:carbon utilization"/>
    <property type="evidence" value="ECO:0007669"/>
    <property type="project" value="InterPro"/>
</dbReference>
<evidence type="ECO:0000256" key="10">
    <source>
        <dbReference type="ARBA" id="ARBA00024446"/>
    </source>
</evidence>
<dbReference type="InterPro" id="IPR045066">
    <property type="entry name" value="Beta_CA_cladeB"/>
</dbReference>
<feature type="binding site" evidence="13">
    <location>
        <position position="98"/>
    </location>
    <ligand>
        <name>Zn(2+)</name>
        <dbReference type="ChEBI" id="CHEBI:29105"/>
    </ligand>
</feature>
<accession>A0A947DC00</accession>
<dbReference type="Gene3D" id="3.40.1050.10">
    <property type="entry name" value="Carbonic anhydrase"/>
    <property type="match status" value="1"/>
</dbReference>
<dbReference type="GO" id="GO:0008270">
    <property type="term" value="F:zinc ion binding"/>
    <property type="evidence" value="ECO:0007669"/>
    <property type="project" value="UniProtKB-UniRule"/>
</dbReference>
<dbReference type="InterPro" id="IPR001765">
    <property type="entry name" value="Carbonic_anhydrase"/>
</dbReference>
<evidence type="ECO:0000256" key="6">
    <source>
        <dbReference type="ARBA" id="ARBA00023239"/>
    </source>
</evidence>
<dbReference type="EC" id="4.2.1.1" evidence="2 14"/>
<reference evidence="15" key="1">
    <citation type="submission" date="2020-11" db="EMBL/GenBank/DDBJ databases">
        <authorList>
            <person name="Konstantinou D."/>
            <person name="Gkelis S."/>
            <person name="Popin R."/>
            <person name="Fewer D."/>
            <person name="Sivonen K."/>
        </authorList>
    </citation>
    <scope>NUCLEOTIDE SEQUENCE</scope>
    <source>
        <strain evidence="15">TAU-MAC 1115</strain>
    </source>
</reference>
<dbReference type="EMBL" id="JADOES010000003">
    <property type="protein sequence ID" value="MBT9314118.1"/>
    <property type="molecule type" value="Genomic_DNA"/>
</dbReference>
<protein>
    <recommendedName>
        <fullName evidence="3 14">Carbonic anhydrase</fullName>
        <ecNumber evidence="2 14">4.2.1.1</ecNumber>
    </recommendedName>
    <alternativeName>
        <fullName evidence="11 14">Carbonate dehydratase</fullName>
    </alternativeName>
</protein>
<comment type="subcellular location">
    <subcellularLocation>
        <location evidence="8">Carboxysome</location>
    </subcellularLocation>
</comment>
<keyword evidence="7" id="KW-0120">Carbon dioxide fixation</keyword>
<reference evidence="15" key="2">
    <citation type="journal article" date="2021" name="Mar. Drugs">
        <title>Genome Reduction and Secondary Metabolism of the Marine Sponge-Associated Cyanobacterium Leptothoe.</title>
        <authorList>
            <person name="Konstantinou D."/>
            <person name="Popin R.V."/>
            <person name="Fewer D.P."/>
            <person name="Sivonen K."/>
            <person name="Gkelis S."/>
        </authorList>
    </citation>
    <scope>NUCLEOTIDE SEQUENCE</scope>
    <source>
        <strain evidence="15">TAU-MAC 1115</strain>
    </source>
</reference>
<evidence type="ECO:0000256" key="8">
    <source>
        <dbReference type="ARBA" id="ARBA00023587"/>
    </source>
</evidence>
<dbReference type="FunFam" id="3.40.1050.10:FF:000003">
    <property type="entry name" value="Carbonic anhydrase"/>
    <property type="match status" value="1"/>
</dbReference>
<evidence type="ECO:0000256" key="13">
    <source>
        <dbReference type="PIRSR" id="PIRSR601765-1"/>
    </source>
</evidence>
<evidence type="ECO:0000256" key="9">
    <source>
        <dbReference type="ARBA" id="ARBA00023669"/>
    </source>
</evidence>
<evidence type="ECO:0000256" key="14">
    <source>
        <dbReference type="RuleBase" id="RU003956"/>
    </source>
</evidence>
<dbReference type="GO" id="GO:0031470">
    <property type="term" value="C:carboxysome"/>
    <property type="evidence" value="ECO:0007669"/>
    <property type="project" value="UniProtKB-SubCell"/>
</dbReference>
<evidence type="ECO:0000256" key="5">
    <source>
        <dbReference type="ARBA" id="ARBA00022833"/>
    </source>
</evidence>
<dbReference type="Pfam" id="PF00484">
    <property type="entry name" value="Pro_CA"/>
    <property type="match status" value="1"/>
</dbReference>
<keyword evidence="10" id="KW-1283">Bacterial microcompartment</keyword>
<name>A0A947DC00_9CYAN</name>
<evidence type="ECO:0000256" key="4">
    <source>
        <dbReference type="ARBA" id="ARBA00022723"/>
    </source>
</evidence>
<dbReference type="CDD" id="cd00884">
    <property type="entry name" value="beta_CA_cladeB"/>
    <property type="match status" value="1"/>
</dbReference>
<proteinExistence type="inferred from homology"/>
<comment type="catalytic activity">
    <reaction evidence="12 14">
        <text>hydrogencarbonate + H(+) = CO2 + H2O</text>
        <dbReference type="Rhea" id="RHEA:10748"/>
        <dbReference type="ChEBI" id="CHEBI:15377"/>
        <dbReference type="ChEBI" id="CHEBI:15378"/>
        <dbReference type="ChEBI" id="CHEBI:16526"/>
        <dbReference type="ChEBI" id="CHEBI:17544"/>
        <dbReference type="EC" id="4.2.1.1"/>
    </reaction>
</comment>
<feature type="binding site" evidence="13">
    <location>
        <position position="41"/>
    </location>
    <ligand>
        <name>Zn(2+)</name>
        <dbReference type="ChEBI" id="CHEBI:29105"/>
    </ligand>
</feature>
<dbReference type="AlphaFoldDB" id="A0A947DC00"/>
<dbReference type="Proteomes" id="UP000717364">
    <property type="component" value="Unassembled WGS sequence"/>
</dbReference>
<dbReference type="GO" id="GO:0004089">
    <property type="term" value="F:carbonate dehydratase activity"/>
    <property type="evidence" value="ECO:0007669"/>
    <property type="project" value="UniProtKB-UniRule"/>
</dbReference>
<feature type="binding site" evidence="13">
    <location>
        <position position="39"/>
    </location>
    <ligand>
        <name>Zn(2+)</name>
        <dbReference type="ChEBI" id="CHEBI:29105"/>
    </ligand>
</feature>
<keyword evidence="16" id="KW-1185">Reference proteome</keyword>
<feature type="binding site" evidence="13">
    <location>
        <position position="101"/>
    </location>
    <ligand>
        <name>Zn(2+)</name>
        <dbReference type="ChEBI" id="CHEBI:29105"/>
    </ligand>
</feature>
<dbReference type="PROSITE" id="PS00705">
    <property type="entry name" value="PROK_CO2_ANHYDRASE_2"/>
    <property type="match status" value="1"/>
</dbReference>
<keyword evidence="6 14" id="KW-0456">Lyase</keyword>
<dbReference type="InterPro" id="IPR036874">
    <property type="entry name" value="Carbonic_anhydrase_sf"/>
</dbReference>
<evidence type="ECO:0000256" key="7">
    <source>
        <dbReference type="ARBA" id="ARBA00023300"/>
    </source>
</evidence>